<dbReference type="GO" id="GO:0004674">
    <property type="term" value="F:protein serine/threonine kinase activity"/>
    <property type="evidence" value="ECO:0007669"/>
    <property type="project" value="UniProtKB-KW"/>
</dbReference>
<evidence type="ECO:0000259" key="9">
    <source>
        <dbReference type="PROSITE" id="PS50011"/>
    </source>
</evidence>
<evidence type="ECO:0000256" key="2">
    <source>
        <dbReference type="ARBA" id="ARBA00022527"/>
    </source>
</evidence>
<dbReference type="PROSITE" id="PS50011">
    <property type="entry name" value="PROTEIN_KINASE_DOM"/>
    <property type="match status" value="1"/>
</dbReference>
<dbReference type="PANTHER" id="PTHR43671">
    <property type="entry name" value="SERINE/THREONINE-PROTEIN KINASE NEK"/>
    <property type="match status" value="1"/>
</dbReference>
<keyword evidence="5" id="KW-0418">Kinase</keyword>
<name>A0A8H7T948_9HELO</name>
<evidence type="ECO:0000256" key="6">
    <source>
        <dbReference type="ARBA" id="ARBA00022840"/>
    </source>
</evidence>
<keyword evidence="11" id="KW-1185">Reference proteome</keyword>
<comment type="catalytic activity">
    <reaction evidence="8">
        <text>L-seryl-[protein] + ATP = O-phospho-L-seryl-[protein] + ADP + H(+)</text>
        <dbReference type="Rhea" id="RHEA:17989"/>
        <dbReference type="Rhea" id="RHEA-COMP:9863"/>
        <dbReference type="Rhea" id="RHEA-COMP:11604"/>
        <dbReference type="ChEBI" id="CHEBI:15378"/>
        <dbReference type="ChEBI" id="CHEBI:29999"/>
        <dbReference type="ChEBI" id="CHEBI:30616"/>
        <dbReference type="ChEBI" id="CHEBI:83421"/>
        <dbReference type="ChEBI" id="CHEBI:456216"/>
        <dbReference type="EC" id="2.7.11.1"/>
    </reaction>
</comment>
<dbReference type="Pfam" id="PF00069">
    <property type="entry name" value="Pkinase"/>
    <property type="match status" value="1"/>
</dbReference>
<dbReference type="SMART" id="SM00220">
    <property type="entry name" value="S_TKc"/>
    <property type="match status" value="1"/>
</dbReference>
<keyword evidence="3" id="KW-0808">Transferase</keyword>
<accession>A0A8H7T948</accession>
<comment type="caution">
    <text evidence="10">The sequence shown here is derived from an EMBL/GenBank/DDBJ whole genome shotgun (WGS) entry which is preliminary data.</text>
</comment>
<dbReference type="AlphaFoldDB" id="A0A8H7T948"/>
<dbReference type="GO" id="GO:0005524">
    <property type="term" value="F:ATP binding"/>
    <property type="evidence" value="ECO:0007669"/>
    <property type="project" value="UniProtKB-KW"/>
</dbReference>
<comment type="catalytic activity">
    <reaction evidence="7">
        <text>L-threonyl-[protein] + ATP = O-phospho-L-threonyl-[protein] + ADP + H(+)</text>
        <dbReference type="Rhea" id="RHEA:46608"/>
        <dbReference type="Rhea" id="RHEA-COMP:11060"/>
        <dbReference type="Rhea" id="RHEA-COMP:11605"/>
        <dbReference type="ChEBI" id="CHEBI:15378"/>
        <dbReference type="ChEBI" id="CHEBI:30013"/>
        <dbReference type="ChEBI" id="CHEBI:30616"/>
        <dbReference type="ChEBI" id="CHEBI:61977"/>
        <dbReference type="ChEBI" id="CHEBI:456216"/>
        <dbReference type="EC" id="2.7.11.1"/>
    </reaction>
</comment>
<dbReference type="InterPro" id="IPR011009">
    <property type="entry name" value="Kinase-like_dom_sf"/>
</dbReference>
<feature type="domain" description="Protein kinase" evidence="9">
    <location>
        <begin position="158"/>
        <end position="513"/>
    </location>
</feature>
<evidence type="ECO:0000256" key="4">
    <source>
        <dbReference type="ARBA" id="ARBA00022741"/>
    </source>
</evidence>
<keyword evidence="6" id="KW-0067">ATP-binding</keyword>
<dbReference type="Gene3D" id="1.10.510.10">
    <property type="entry name" value="Transferase(Phosphotransferase) domain 1"/>
    <property type="match status" value="1"/>
</dbReference>
<gene>
    <name evidence="10" type="ORF">IFR04_009644</name>
</gene>
<evidence type="ECO:0000256" key="8">
    <source>
        <dbReference type="ARBA" id="ARBA00048679"/>
    </source>
</evidence>
<dbReference type="OrthoDB" id="310217at2759"/>
<proteinExistence type="predicted"/>
<dbReference type="GO" id="GO:0005634">
    <property type="term" value="C:nucleus"/>
    <property type="evidence" value="ECO:0007669"/>
    <property type="project" value="TreeGrafter"/>
</dbReference>
<evidence type="ECO:0000313" key="10">
    <source>
        <dbReference type="EMBL" id="KAG4417195.1"/>
    </source>
</evidence>
<evidence type="ECO:0000256" key="3">
    <source>
        <dbReference type="ARBA" id="ARBA00022679"/>
    </source>
</evidence>
<dbReference type="PANTHER" id="PTHR43671:SF98">
    <property type="entry name" value="SERINE_THREONINE-PROTEIN KINASE NEK11"/>
    <property type="match status" value="1"/>
</dbReference>
<reference evidence="10" key="1">
    <citation type="submission" date="2021-02" db="EMBL/GenBank/DDBJ databases">
        <title>Genome sequence Cadophora malorum strain M34.</title>
        <authorList>
            <person name="Stefanovic E."/>
            <person name="Vu D."/>
            <person name="Scully C."/>
            <person name="Dijksterhuis J."/>
            <person name="Roader J."/>
            <person name="Houbraken J."/>
        </authorList>
    </citation>
    <scope>NUCLEOTIDE SEQUENCE</scope>
    <source>
        <strain evidence="10">M34</strain>
    </source>
</reference>
<dbReference type="EC" id="2.7.11.1" evidence="1"/>
<dbReference type="InterPro" id="IPR008271">
    <property type="entry name" value="Ser/Thr_kinase_AS"/>
</dbReference>
<protein>
    <recommendedName>
        <fullName evidence="1">non-specific serine/threonine protein kinase</fullName>
        <ecNumber evidence="1">2.7.11.1</ecNumber>
    </recommendedName>
</protein>
<dbReference type="Proteomes" id="UP000664132">
    <property type="component" value="Unassembled WGS sequence"/>
</dbReference>
<evidence type="ECO:0000256" key="5">
    <source>
        <dbReference type="ARBA" id="ARBA00022777"/>
    </source>
</evidence>
<sequence>MKGSCWQSVMMGPNRRLSDKHKEGLKRTYPEIRSLPPNWQFFIDDKDEVNYYIDTENRKVKTRDHPRLGKLPDHWVFKVVEEDKSSGFIRLRYFNKKTKEEDMEDPRNTPKSLLKVQKQAEKTNGLEISATLRRSTRREPIEMMKRQPIGDKNIRSKYEIMHVIDDGGGGLGAMNNGVFVVRIKGHTRLSVEKRFKSDHGGLEMGYKETEMLHRLKHGSLSFYTAGFIDKKLGIGSVYVEFCDRGSMDDVFDKYNKRNIWARENKKGLFRVPEGFLWHILIGLIDAMAYLVNGRSYVDPDVLDTKPADDWIPVVHRDIKPDNVLFRSRDTLGSTKYPYCVVSDFGLATDDVGAKHPKADSTHLEGWQCGTATYYAPELCWHPYPMPGNQEQGKKFADGNRHTNKSDVWAVGACVYNLAIAEAPRIGGQARWGGSQAYAHIKFPPPKSLDTTAWIHGRASRVKELDIGDDIGYSPQLRKAIIMATEWDPDMRPKSAELVQMYKKMVREAGHHVMVPEALPEWVFRVHDYHSEKPRPAE</sequence>
<dbReference type="PROSITE" id="PS00108">
    <property type="entry name" value="PROTEIN_KINASE_ST"/>
    <property type="match status" value="1"/>
</dbReference>
<evidence type="ECO:0000256" key="1">
    <source>
        <dbReference type="ARBA" id="ARBA00012513"/>
    </source>
</evidence>
<evidence type="ECO:0000313" key="11">
    <source>
        <dbReference type="Proteomes" id="UP000664132"/>
    </source>
</evidence>
<dbReference type="EMBL" id="JAFJYH010000161">
    <property type="protein sequence ID" value="KAG4417195.1"/>
    <property type="molecule type" value="Genomic_DNA"/>
</dbReference>
<dbReference type="InterPro" id="IPR050660">
    <property type="entry name" value="NEK_Ser/Thr_kinase"/>
</dbReference>
<keyword evidence="2" id="KW-0723">Serine/threonine-protein kinase</keyword>
<organism evidence="10 11">
    <name type="scientific">Cadophora malorum</name>
    <dbReference type="NCBI Taxonomy" id="108018"/>
    <lineage>
        <taxon>Eukaryota</taxon>
        <taxon>Fungi</taxon>
        <taxon>Dikarya</taxon>
        <taxon>Ascomycota</taxon>
        <taxon>Pezizomycotina</taxon>
        <taxon>Leotiomycetes</taxon>
        <taxon>Helotiales</taxon>
        <taxon>Ploettnerulaceae</taxon>
        <taxon>Cadophora</taxon>
    </lineage>
</organism>
<keyword evidence="4" id="KW-0547">Nucleotide-binding</keyword>
<dbReference type="InterPro" id="IPR000719">
    <property type="entry name" value="Prot_kinase_dom"/>
</dbReference>
<dbReference type="SUPFAM" id="SSF56112">
    <property type="entry name" value="Protein kinase-like (PK-like)"/>
    <property type="match status" value="1"/>
</dbReference>
<evidence type="ECO:0000256" key="7">
    <source>
        <dbReference type="ARBA" id="ARBA00047899"/>
    </source>
</evidence>